<feature type="domain" description="NAD(P)-binding" evidence="2">
    <location>
        <begin position="9"/>
        <end position="183"/>
    </location>
</feature>
<dbReference type="Proteomes" id="UP001629214">
    <property type="component" value="Unassembled WGS sequence"/>
</dbReference>
<dbReference type="InterPro" id="IPR036291">
    <property type="entry name" value="NAD(P)-bd_dom_sf"/>
</dbReference>
<comment type="caution">
    <text evidence="3">The sequence shown here is derived from an EMBL/GenBank/DDBJ whole genome shotgun (WGS) entry which is preliminary data.</text>
</comment>
<dbReference type="InterPro" id="IPR051783">
    <property type="entry name" value="NAD(P)-dependent_oxidoreduct"/>
</dbReference>
<keyword evidence="1" id="KW-0812">Transmembrane</keyword>
<sequence>MSEKIFLAGATGAIGTTLIPLLVNAGYVVYGSTRRQARTERLKALGAIPVVVDVFDAQALTTELIRIGPAVVIHQLTDLPQQLDPQAMAEAGSRNAHLRSAGTRNLINAALAAGTKRMIAQSIAWAYASGNQPYAEESALDINAEGARRVSIDGVVALETQVLQTSGLAGTVLRYGQLYGPGTWNVEAKGVSPVHVDAAAHAALLALQKEAVGVFNITEDNPEVSNAKARKQLAWNPAFRARNGAKS</sequence>
<reference evidence="3 4" key="1">
    <citation type="journal article" date="2024" name="Chem. Sci.">
        <title>Discovery of megapolipeptins by genome mining of a Burkholderiales bacteria collection.</title>
        <authorList>
            <person name="Paulo B.S."/>
            <person name="Recchia M.J.J."/>
            <person name="Lee S."/>
            <person name="Fergusson C.H."/>
            <person name="Romanowski S.B."/>
            <person name="Hernandez A."/>
            <person name="Krull N."/>
            <person name="Liu D.Y."/>
            <person name="Cavanagh H."/>
            <person name="Bos A."/>
            <person name="Gray C.A."/>
            <person name="Murphy B.T."/>
            <person name="Linington R.G."/>
            <person name="Eustaquio A.S."/>
        </authorList>
    </citation>
    <scope>NUCLEOTIDE SEQUENCE [LARGE SCALE GENOMIC DNA]</scope>
    <source>
        <strain evidence="3 4">RL21-008-BIB-B</strain>
    </source>
</reference>
<evidence type="ECO:0000259" key="2">
    <source>
        <dbReference type="Pfam" id="PF13460"/>
    </source>
</evidence>
<dbReference type="Gene3D" id="3.40.50.720">
    <property type="entry name" value="NAD(P)-binding Rossmann-like Domain"/>
    <property type="match status" value="1"/>
</dbReference>
<dbReference type="EMBL" id="JAQQFR010000002">
    <property type="protein sequence ID" value="MFL9877504.1"/>
    <property type="molecule type" value="Genomic_DNA"/>
</dbReference>
<proteinExistence type="predicted"/>
<protein>
    <submittedName>
        <fullName evidence="3">NAD(P)-dependent oxidoreductase</fullName>
    </submittedName>
</protein>
<dbReference type="PANTHER" id="PTHR48079:SF6">
    <property type="entry name" value="NAD(P)-BINDING DOMAIN-CONTAINING PROTEIN-RELATED"/>
    <property type="match status" value="1"/>
</dbReference>
<dbReference type="Pfam" id="PF13460">
    <property type="entry name" value="NAD_binding_10"/>
    <property type="match status" value="1"/>
</dbReference>
<keyword evidence="1" id="KW-0472">Membrane</keyword>
<evidence type="ECO:0000256" key="1">
    <source>
        <dbReference type="SAM" id="Phobius"/>
    </source>
</evidence>
<accession>A0ABW8Z395</accession>
<dbReference type="InterPro" id="IPR016040">
    <property type="entry name" value="NAD(P)-bd_dom"/>
</dbReference>
<evidence type="ECO:0000313" key="4">
    <source>
        <dbReference type="Proteomes" id="UP001629214"/>
    </source>
</evidence>
<name>A0ABW8Z395_9BURK</name>
<dbReference type="SUPFAM" id="SSF51735">
    <property type="entry name" value="NAD(P)-binding Rossmann-fold domains"/>
    <property type="match status" value="1"/>
</dbReference>
<keyword evidence="1" id="KW-1133">Transmembrane helix</keyword>
<feature type="transmembrane region" description="Helical" evidence="1">
    <location>
        <begin position="6"/>
        <end position="30"/>
    </location>
</feature>
<organism evidence="3 4">
    <name type="scientific">Herbaspirillum rhizosphaerae</name>
    <dbReference type="NCBI Taxonomy" id="346179"/>
    <lineage>
        <taxon>Bacteria</taxon>
        <taxon>Pseudomonadati</taxon>
        <taxon>Pseudomonadota</taxon>
        <taxon>Betaproteobacteria</taxon>
        <taxon>Burkholderiales</taxon>
        <taxon>Oxalobacteraceae</taxon>
        <taxon>Herbaspirillum</taxon>
    </lineage>
</organism>
<dbReference type="PANTHER" id="PTHR48079">
    <property type="entry name" value="PROTEIN YEEZ"/>
    <property type="match status" value="1"/>
</dbReference>
<gene>
    <name evidence="3" type="ORF">PQR63_03870</name>
</gene>
<keyword evidence="4" id="KW-1185">Reference proteome</keyword>
<evidence type="ECO:0000313" key="3">
    <source>
        <dbReference type="EMBL" id="MFL9877504.1"/>
    </source>
</evidence>
<dbReference type="RefSeq" id="WP_408165793.1">
    <property type="nucleotide sequence ID" value="NZ_JAQQFR010000002.1"/>
</dbReference>